<dbReference type="Pfam" id="PF07969">
    <property type="entry name" value="Amidohydro_3"/>
    <property type="match status" value="1"/>
</dbReference>
<dbReference type="RefSeq" id="WP_378483525.1">
    <property type="nucleotide sequence ID" value="NZ_JBHUFB010000003.1"/>
</dbReference>
<reference evidence="3" key="1">
    <citation type="journal article" date="2019" name="Int. J. Syst. Evol. Microbiol.">
        <title>The Global Catalogue of Microorganisms (GCM) 10K type strain sequencing project: providing services to taxonomists for standard genome sequencing and annotation.</title>
        <authorList>
            <consortium name="The Broad Institute Genomics Platform"/>
            <consortium name="The Broad Institute Genome Sequencing Center for Infectious Disease"/>
            <person name="Wu L."/>
            <person name="Ma J."/>
        </authorList>
    </citation>
    <scope>NUCLEOTIDE SEQUENCE [LARGE SCALE GENOMIC DNA]</scope>
    <source>
        <strain evidence="3">DT72</strain>
    </source>
</reference>
<comment type="caution">
    <text evidence="2">The sequence shown here is derived from an EMBL/GenBank/DDBJ whole genome shotgun (WGS) entry which is preliminary data.</text>
</comment>
<dbReference type="Proteomes" id="UP001597286">
    <property type="component" value="Unassembled WGS sequence"/>
</dbReference>
<protein>
    <submittedName>
        <fullName evidence="2">Amidohydrolase family protein</fullName>
    </submittedName>
</protein>
<keyword evidence="3" id="KW-1185">Reference proteome</keyword>
<dbReference type="PANTHER" id="PTHR22642:SF2">
    <property type="entry name" value="PROTEIN LONG AFTER FAR-RED 3"/>
    <property type="match status" value="1"/>
</dbReference>
<dbReference type="InterPro" id="IPR013108">
    <property type="entry name" value="Amidohydro_3"/>
</dbReference>
<dbReference type="SUPFAM" id="SSF51338">
    <property type="entry name" value="Composite domain of metallo-dependent hydrolases"/>
    <property type="match status" value="1"/>
</dbReference>
<name>A0ABW4NXR8_9NOCA</name>
<evidence type="ECO:0000313" key="3">
    <source>
        <dbReference type="Proteomes" id="UP001597286"/>
    </source>
</evidence>
<dbReference type="Gene3D" id="3.10.310.70">
    <property type="match status" value="1"/>
</dbReference>
<feature type="domain" description="Amidohydrolase 3" evidence="1">
    <location>
        <begin position="42"/>
        <end position="459"/>
    </location>
</feature>
<evidence type="ECO:0000313" key="2">
    <source>
        <dbReference type="EMBL" id="MFD1810966.1"/>
    </source>
</evidence>
<evidence type="ECO:0000259" key="1">
    <source>
        <dbReference type="Pfam" id="PF07969"/>
    </source>
</evidence>
<dbReference type="EMBL" id="JBHUFB010000003">
    <property type="protein sequence ID" value="MFD1810966.1"/>
    <property type="molecule type" value="Genomic_DNA"/>
</dbReference>
<dbReference type="Gene3D" id="3.20.20.140">
    <property type="entry name" value="Metal-dependent hydrolases"/>
    <property type="match status" value="2"/>
</dbReference>
<proteinExistence type="predicted"/>
<dbReference type="Gene3D" id="2.30.40.10">
    <property type="entry name" value="Urease, subunit C, domain 1"/>
    <property type="match status" value="1"/>
</dbReference>
<dbReference type="InterPro" id="IPR032466">
    <property type="entry name" value="Metal_Hydrolase"/>
</dbReference>
<gene>
    <name evidence="2" type="ORF">ACFSJG_01960</name>
</gene>
<organism evidence="2 3">
    <name type="scientific">Rhodococcus gannanensis</name>
    <dbReference type="NCBI Taxonomy" id="1960308"/>
    <lineage>
        <taxon>Bacteria</taxon>
        <taxon>Bacillati</taxon>
        <taxon>Actinomycetota</taxon>
        <taxon>Actinomycetes</taxon>
        <taxon>Mycobacteriales</taxon>
        <taxon>Nocardiaceae</taxon>
        <taxon>Rhodococcus</taxon>
    </lineage>
</organism>
<accession>A0ABW4NXR8</accession>
<dbReference type="InterPro" id="IPR011059">
    <property type="entry name" value="Metal-dep_hydrolase_composite"/>
</dbReference>
<sequence>MTGPLLIVDAEVGGVAGVDVRVESGRVVEMGRGLPRRGIESIDAAGGALIPGLTDHHLHLHATAADAMSVRCGPPAVSTPDALRDALAAAPSDPAGWLRGVGYVESVAGDLDAAALDRLCPDRPVRIQHRSGAMWMLNSAAARAARLESGDHPGVERDDTGAPTGRVWRADDWLRARLPATRPPSLASLGSTLTDLGVTSVTDATPDLAPESQTAIAHATAIGDLPQRVHLLGAPLRGPAPDTRRLTVGPYKIVIADSGLPDLSTLADTVAAAHAVGRPVAVHCVSREALLILLVVFDDVGTIPGDRIEHGALVPRETLTRVADLGLTVVTQPGFLCDRGDDYLRDVDDVDLPDLYRCRSLLDAGIPVALSSDAPYGPLDPWRVIAAAVDRRARSGATVGPDERITAATALDGYLTPATDPGGAPRRVEVGAEADLVLLHCPLAVALAAPSADAVRRTWTPAG</sequence>
<dbReference type="SUPFAM" id="SSF51556">
    <property type="entry name" value="Metallo-dependent hydrolases"/>
    <property type="match status" value="1"/>
</dbReference>
<dbReference type="PANTHER" id="PTHR22642">
    <property type="entry name" value="IMIDAZOLONEPROPIONASE"/>
    <property type="match status" value="1"/>
</dbReference>